<sequence length="1555" mass="165675">MYRTGDVVRWVGDPAGRLELEYVGRSDFQVKIRGFRVELGEIDAVLSTHPDIGFAVTVAHTAPSGETVLVAHCHPTVPGTLDHDSVRTHVAQRLPAHMVPTFITVLDEIPLTPVGKLDRSALPAPDLTRTGTDHQPPAEGLETVLAEHLSALLGLDTLSATASFFDIGGNSLIATRAVARLGEHLGRDIPVRALFEHPTVRDLAAHLHSADSNPEHVGPHTGPTAGPRPDRIPLSPAQQRLWFVNQFDTTSAAYNIPLAIRLSGHLSRAALGTALHDVLARHEALRTVYPATADGPHQRILAADDVPLTLDVVPAGADTVLAAVTEFASAGFDVTVDVPLRARVFALGRDEHIAVLVVHHIAADGSSLAPLARDLMIAYQGRTRGDAPSWTPLPVQYADYALWQHDRLGDPADPQSLTDTQIRFWRDTLAELPEVLPLPTDRPRPPQQSFRGDVVRFPIDAALHQRLTQLAAAHGTTVFMTMHAALAVLLARLSGTDDIAVGSPVAGRGHRDLDDVVGMFVNTVVLRTPVSAAATFTELLTDVTDRDLDAFAHTDIPFETVVETADPIRSTAHSPLFQVSLEFQNTERAALELPHLTVQGVPLDPTVCNFDLELLVADAGGVFDAGAGGGGLEAAFVYATDLFDADTVAGFAARLTRLLDAVTADPEIPVGDIDLLTGLERDTLVPAWGPDSVGARLWPDLLDDAVAVDPTAVAVVDGDRTIAYHELDRASTALAWLLLDRGAGPDTVVALALPRSIDSVTAVWATTRSGAAFVPVDPTYPPERIEFMLTDSAATVGISDTAHRGALPETVDWIVLDSDEIRADLTTRDTTAITDGDRPTPLRADHGAYLIYTSGSTGRPKGVTVTHRGLADLAAEERDHLLVEPGSRVSHLASPSFDASIFEMMMALSAGASLVIVPPGVYGGDDLAAALRAHRVDHAFITPTALASVDPAQVPDLHVLLVAGEACPPELVDRWADGHRMIDAYGPTEATIMTSLTDPLRAGQPVTIGRPSRGFRSLVLDARMRPVPAGVPGELYVAGPGLARGYHARPDLTAGRFVADPYGSAGERMYRTGDVVRWVGDPAGRLELEYVGRSDFQVKIRGFRVELGEIDTVLTGHDQVVFAHTLGHTAPSGETVLVSYVRAAEGTAPDPAALRRHVAEHLPGHMVPTVIIVLDAIPLTPAGKLDRRALPAPDFTARAAEGRTPDTDLERLVAEVFATHLGLTAVSADDNFFDLGGTSLLATRLVPDLSQRLNRRIGLPALFTHPTVADLAQHLGGDADNGTVDDALRVLVPLREGSTPALFCVHPAAGLAWGYAGLTQHLGGERAVYGLQLPTLSGSGTVDSIRSLAVRYAEEIRRVQPHGPYHLLGWSLGGIVAHAVAVELQRDGEVVDTLALLDAHLNVPGGTAPAVKDMLRDLGVAVNGGPDPSYEDALELLEVTFGELSGLTSQHLEWLHTGSAAAARAARRHSPVTFHGDVLFFTATRSAGSVPAVAAWHDIVDGEIHQFRIDCEHHEMVAPPAAQDIAAVLIARLEDSDATVRRGQGRWGIGTEISH</sequence>
<keyword evidence="3" id="KW-0597">Phosphoprotein</keyword>
<dbReference type="RefSeq" id="WP_330131237.1">
    <property type="nucleotide sequence ID" value="NZ_JAUTXY010000001.1"/>
</dbReference>
<evidence type="ECO:0000256" key="3">
    <source>
        <dbReference type="ARBA" id="ARBA00022553"/>
    </source>
</evidence>
<comment type="caution">
    <text evidence="6">The sequence shown here is derived from an EMBL/GenBank/DDBJ whole genome shotgun (WGS) entry which is preliminary data.</text>
</comment>
<dbReference type="InterPro" id="IPR036736">
    <property type="entry name" value="ACP-like_sf"/>
</dbReference>
<dbReference type="Gene3D" id="2.30.38.10">
    <property type="entry name" value="Luciferase, Domain 3"/>
    <property type="match status" value="1"/>
</dbReference>
<dbReference type="Pfam" id="PF00668">
    <property type="entry name" value="Condensation"/>
    <property type="match status" value="1"/>
</dbReference>
<accession>A0ABU7L2Y7</accession>
<dbReference type="PROSITE" id="PS50075">
    <property type="entry name" value="CARRIER"/>
    <property type="match status" value="2"/>
</dbReference>
<dbReference type="InterPro" id="IPR020802">
    <property type="entry name" value="TesA-like"/>
</dbReference>
<keyword evidence="2" id="KW-0596">Phosphopantetheine</keyword>
<dbReference type="PANTHER" id="PTHR45527">
    <property type="entry name" value="NONRIBOSOMAL PEPTIDE SYNTHETASE"/>
    <property type="match status" value="1"/>
</dbReference>
<dbReference type="Gene3D" id="3.40.50.980">
    <property type="match status" value="2"/>
</dbReference>
<dbReference type="SUPFAM" id="SSF53474">
    <property type="entry name" value="alpha/beta-Hydrolases"/>
    <property type="match status" value="1"/>
</dbReference>
<dbReference type="Pfam" id="PF00501">
    <property type="entry name" value="AMP-binding"/>
    <property type="match status" value="1"/>
</dbReference>
<dbReference type="InterPro" id="IPR025110">
    <property type="entry name" value="AMP-bd_C"/>
</dbReference>
<comment type="cofactor">
    <cofactor evidence="1">
        <name>pantetheine 4'-phosphate</name>
        <dbReference type="ChEBI" id="CHEBI:47942"/>
    </cofactor>
</comment>
<dbReference type="Pfam" id="PF13193">
    <property type="entry name" value="AMP-binding_C"/>
    <property type="match status" value="2"/>
</dbReference>
<dbReference type="InterPro" id="IPR001242">
    <property type="entry name" value="Condensation_dom"/>
</dbReference>
<dbReference type="InterPro" id="IPR045851">
    <property type="entry name" value="AMP-bd_C_sf"/>
</dbReference>
<dbReference type="SMART" id="SM01294">
    <property type="entry name" value="PKS_PP_betabranch"/>
    <property type="match status" value="1"/>
</dbReference>
<evidence type="ECO:0000256" key="2">
    <source>
        <dbReference type="ARBA" id="ARBA00022450"/>
    </source>
</evidence>
<dbReference type="NCBIfam" id="TIGR01733">
    <property type="entry name" value="AA-adenyl-dom"/>
    <property type="match status" value="1"/>
</dbReference>
<dbReference type="SMART" id="SM00823">
    <property type="entry name" value="PKS_PP"/>
    <property type="match status" value="2"/>
</dbReference>
<dbReference type="Pfam" id="PF00550">
    <property type="entry name" value="PP-binding"/>
    <property type="match status" value="2"/>
</dbReference>
<evidence type="ECO:0000313" key="6">
    <source>
        <dbReference type="EMBL" id="MEE2055913.1"/>
    </source>
</evidence>
<keyword evidence="7" id="KW-1185">Reference proteome</keyword>
<organism evidence="6 7">
    <name type="scientific">Rhodococcus artemisiae</name>
    <dbReference type="NCBI Taxonomy" id="714159"/>
    <lineage>
        <taxon>Bacteria</taxon>
        <taxon>Bacillati</taxon>
        <taxon>Actinomycetota</taxon>
        <taxon>Actinomycetes</taxon>
        <taxon>Mycobacteriales</taxon>
        <taxon>Nocardiaceae</taxon>
        <taxon>Rhodococcus</taxon>
    </lineage>
</organism>
<dbReference type="SUPFAM" id="SSF56801">
    <property type="entry name" value="Acetyl-CoA synthetase-like"/>
    <property type="match status" value="2"/>
</dbReference>
<name>A0ABU7L2Y7_9NOCA</name>
<reference evidence="6 7" key="1">
    <citation type="submission" date="2023-07" db="EMBL/GenBank/DDBJ databases">
        <authorList>
            <person name="Girao M."/>
            <person name="Carvalho M.F."/>
        </authorList>
    </citation>
    <scope>NUCLEOTIDE SEQUENCE [LARGE SCALE GENOMIC DNA]</scope>
    <source>
        <strain evidence="6 7">YIM65754</strain>
    </source>
</reference>
<dbReference type="PROSITE" id="PS00455">
    <property type="entry name" value="AMP_BINDING"/>
    <property type="match status" value="1"/>
</dbReference>
<dbReference type="Gene3D" id="1.10.1200.10">
    <property type="entry name" value="ACP-like"/>
    <property type="match status" value="1"/>
</dbReference>
<gene>
    <name evidence="6" type="ORF">Q7514_00005</name>
</gene>
<dbReference type="Gene3D" id="3.40.50.1820">
    <property type="entry name" value="alpha/beta hydrolase"/>
    <property type="match status" value="1"/>
</dbReference>
<feature type="domain" description="Carrier" evidence="5">
    <location>
        <begin position="1204"/>
        <end position="1279"/>
    </location>
</feature>
<evidence type="ECO:0000256" key="4">
    <source>
        <dbReference type="SAM" id="MobiDB-lite"/>
    </source>
</evidence>
<dbReference type="Gene3D" id="3.30.559.10">
    <property type="entry name" value="Chloramphenicol acetyltransferase-like domain"/>
    <property type="match status" value="1"/>
</dbReference>
<dbReference type="Gene3D" id="3.30.559.30">
    <property type="entry name" value="Nonribosomal peptide synthetase, condensation domain"/>
    <property type="match status" value="1"/>
</dbReference>
<dbReference type="InterPro" id="IPR020806">
    <property type="entry name" value="PKS_PP-bd"/>
</dbReference>
<dbReference type="Gene3D" id="3.30.300.30">
    <property type="match status" value="2"/>
</dbReference>
<feature type="region of interest" description="Disordered" evidence="4">
    <location>
        <begin position="210"/>
        <end position="232"/>
    </location>
</feature>
<evidence type="ECO:0000313" key="7">
    <source>
        <dbReference type="Proteomes" id="UP001336020"/>
    </source>
</evidence>
<dbReference type="InterPro" id="IPR001031">
    <property type="entry name" value="Thioesterase"/>
</dbReference>
<feature type="domain" description="Carrier" evidence="5">
    <location>
        <begin position="136"/>
        <end position="211"/>
    </location>
</feature>
<dbReference type="InterPro" id="IPR029058">
    <property type="entry name" value="AB_hydrolase_fold"/>
</dbReference>
<proteinExistence type="predicted"/>
<dbReference type="PROSITE" id="PS00012">
    <property type="entry name" value="PHOSPHOPANTETHEINE"/>
    <property type="match status" value="1"/>
</dbReference>
<dbReference type="Pfam" id="PF00975">
    <property type="entry name" value="Thioesterase"/>
    <property type="match status" value="1"/>
</dbReference>
<dbReference type="Proteomes" id="UP001336020">
    <property type="component" value="Unassembled WGS sequence"/>
</dbReference>
<dbReference type="InterPro" id="IPR010071">
    <property type="entry name" value="AA_adenyl_dom"/>
</dbReference>
<dbReference type="InterPro" id="IPR006162">
    <property type="entry name" value="Ppantetheine_attach_site"/>
</dbReference>
<dbReference type="EMBL" id="JAUTXY010000001">
    <property type="protein sequence ID" value="MEE2055913.1"/>
    <property type="molecule type" value="Genomic_DNA"/>
</dbReference>
<dbReference type="SUPFAM" id="SSF52777">
    <property type="entry name" value="CoA-dependent acyltransferases"/>
    <property type="match status" value="2"/>
</dbReference>
<dbReference type="InterPro" id="IPR023213">
    <property type="entry name" value="CAT-like_dom_sf"/>
</dbReference>
<evidence type="ECO:0000256" key="1">
    <source>
        <dbReference type="ARBA" id="ARBA00001957"/>
    </source>
</evidence>
<dbReference type="CDD" id="cd19540">
    <property type="entry name" value="LCL_NRPS-like"/>
    <property type="match status" value="1"/>
</dbReference>
<dbReference type="SMART" id="SM00824">
    <property type="entry name" value="PKS_TE"/>
    <property type="match status" value="1"/>
</dbReference>
<protein>
    <submittedName>
        <fullName evidence="6">Amino acid adenylation domain-containing protein</fullName>
    </submittedName>
</protein>
<evidence type="ECO:0000259" key="5">
    <source>
        <dbReference type="PROSITE" id="PS50075"/>
    </source>
</evidence>
<dbReference type="InterPro" id="IPR000873">
    <property type="entry name" value="AMP-dep_synth/lig_dom"/>
</dbReference>
<dbReference type="InterPro" id="IPR009081">
    <property type="entry name" value="PP-bd_ACP"/>
</dbReference>
<dbReference type="SUPFAM" id="SSF47336">
    <property type="entry name" value="ACP-like"/>
    <property type="match status" value="2"/>
</dbReference>
<dbReference type="InterPro" id="IPR020845">
    <property type="entry name" value="AMP-binding_CS"/>
</dbReference>
<dbReference type="PANTHER" id="PTHR45527:SF1">
    <property type="entry name" value="FATTY ACID SYNTHASE"/>
    <property type="match status" value="1"/>
</dbReference>